<sequence>MNSVWKFSVISGTAITSYFLGRYQTSLENVTDSKKEFNFPFVPNIFAASPLIEENQVKSHIISSGQDGEINSTKKENESIPVAVRVSQVMKFGFPSLDNVRSFDDFVLSYDRRNRVANWVFEHLTKETVKFNPDVDRSKCEFFEDNSIHPYFRSKNSDYKNSGFDRGHLAAAGNHKWNQKQCEQTFVLSNMAPQVGHGFNRDYWNKLEKHVRKLTKKYSNVYVCTGPLYLPKKEADGKNYVKYQVIGANTVAVPTHFFKIAVMETSDSNFEMEAYVLPNDKIDDSIPLNNFQVPLESIERASGLLFFDKLPKNKLKKINGKSSGGWF</sequence>
<dbReference type="Pfam" id="PF01223">
    <property type="entry name" value="Endonuclease_NS"/>
    <property type="match status" value="1"/>
</dbReference>
<reference evidence="18" key="3">
    <citation type="submission" date="2020-05" db="UniProtKB">
        <authorList>
            <consortium name="EnsemblMetazoa"/>
        </authorList>
    </citation>
    <scope>IDENTIFICATION</scope>
    <source>
        <strain evidence="18">USDA</strain>
    </source>
</reference>
<dbReference type="AlphaFoldDB" id="E0VGE3"/>
<evidence type="ECO:0000256" key="12">
    <source>
        <dbReference type="PIRSR" id="PIRSR640255-1"/>
    </source>
</evidence>
<dbReference type="EC" id="3.1.30.-" evidence="14"/>
<dbReference type="InterPro" id="IPR018524">
    <property type="entry name" value="DNA/RNA_endonuclease_AS"/>
</dbReference>
<accession>E0VGE3</accession>
<dbReference type="EMBL" id="DS235138">
    <property type="protein sequence ID" value="EEB12449.1"/>
    <property type="molecule type" value="Genomic_DNA"/>
</dbReference>
<dbReference type="InterPro" id="IPR044929">
    <property type="entry name" value="DNA/RNA_non-sp_Endonuclease_sf"/>
</dbReference>
<dbReference type="InParanoid" id="E0VGE3"/>
<evidence type="ECO:0000256" key="9">
    <source>
        <dbReference type="ARBA" id="ARBA00022946"/>
    </source>
</evidence>
<dbReference type="CTD" id="8240102"/>
<dbReference type="GeneID" id="8240102"/>
<dbReference type="InterPro" id="IPR020821">
    <property type="entry name" value="ENPP1-3/EXOG-like_nuc-like"/>
</dbReference>
<dbReference type="GO" id="GO:0046872">
    <property type="term" value="F:metal ion binding"/>
    <property type="evidence" value="ECO:0007669"/>
    <property type="project" value="UniProtKB-KW"/>
</dbReference>
<keyword evidence="7 14" id="KW-0378">Hydrolase</keyword>
<dbReference type="SMART" id="SM00892">
    <property type="entry name" value="Endonuclease_NS"/>
    <property type="match status" value="1"/>
</dbReference>
<evidence type="ECO:0000313" key="18">
    <source>
        <dbReference type="EnsemblMetazoa" id="PHUM180000-PA"/>
    </source>
</evidence>
<evidence type="ECO:0000256" key="4">
    <source>
        <dbReference type="ARBA" id="ARBA00022722"/>
    </source>
</evidence>
<evidence type="ECO:0000259" key="16">
    <source>
        <dbReference type="SMART" id="SM00892"/>
    </source>
</evidence>
<dbReference type="RefSeq" id="XP_002425187.1">
    <property type="nucleotide sequence ID" value="XM_002425142.1"/>
</dbReference>
<keyword evidence="6 14" id="KW-0255">Endonuclease</keyword>
<gene>
    <name evidence="18" type="primary">8240102</name>
    <name evidence="17" type="ORF">Phum_PHUM180000</name>
</gene>
<organism>
    <name type="scientific">Pediculus humanus subsp. corporis</name>
    <name type="common">Body louse</name>
    <dbReference type="NCBI Taxonomy" id="121224"/>
    <lineage>
        <taxon>Eukaryota</taxon>
        <taxon>Metazoa</taxon>
        <taxon>Ecdysozoa</taxon>
        <taxon>Arthropoda</taxon>
        <taxon>Hexapoda</taxon>
        <taxon>Insecta</taxon>
        <taxon>Pterygota</taxon>
        <taxon>Neoptera</taxon>
        <taxon>Paraneoptera</taxon>
        <taxon>Psocodea</taxon>
        <taxon>Troctomorpha</taxon>
        <taxon>Phthiraptera</taxon>
        <taxon>Anoplura</taxon>
        <taxon>Pediculidae</taxon>
        <taxon>Pediculus</taxon>
    </lineage>
</organism>
<evidence type="ECO:0000256" key="7">
    <source>
        <dbReference type="ARBA" id="ARBA00022801"/>
    </source>
</evidence>
<protein>
    <recommendedName>
        <fullName evidence="14">Endonuclease</fullName>
        <ecNumber evidence="14">3.1.30.-</ecNumber>
    </recommendedName>
</protein>
<dbReference type="VEuPathDB" id="VectorBase:PHUM180000"/>
<feature type="binding site" evidence="13">
    <location>
        <position position="200"/>
    </location>
    <ligand>
        <name>Mg(2+)</name>
        <dbReference type="ChEBI" id="CHEBI:18420"/>
        <note>catalytic</note>
    </ligand>
</feature>
<dbReference type="InterPro" id="IPR001604">
    <property type="entry name" value="Endo_G_ENPP1-like_dom"/>
</dbReference>
<dbReference type="InterPro" id="IPR044925">
    <property type="entry name" value="His-Me_finger_sf"/>
</dbReference>
<dbReference type="GO" id="GO:0016829">
    <property type="term" value="F:lyase activity"/>
    <property type="evidence" value="ECO:0007669"/>
    <property type="project" value="UniProtKB-KW"/>
</dbReference>
<evidence type="ECO:0000256" key="10">
    <source>
        <dbReference type="ARBA" id="ARBA00023128"/>
    </source>
</evidence>
<name>E0VGE3_PEDHC</name>
<dbReference type="PANTHER" id="PTHR13966:SF5">
    <property type="entry name" value="ENDONUCLEASE G, MITOCHONDRIAL"/>
    <property type="match status" value="1"/>
</dbReference>
<dbReference type="FunCoup" id="E0VGE3">
    <property type="interactions" value="307"/>
</dbReference>
<dbReference type="InterPro" id="IPR040255">
    <property type="entry name" value="Non-specific_endonuclease"/>
</dbReference>
<keyword evidence="10" id="KW-0496">Mitochondrion</keyword>
<evidence type="ECO:0000256" key="13">
    <source>
        <dbReference type="PIRSR" id="PIRSR640255-2"/>
    </source>
</evidence>
<keyword evidence="17" id="KW-0456">Lyase</keyword>
<proteinExistence type="inferred from homology"/>
<dbReference type="eggNOG" id="KOG3721">
    <property type="taxonomic scope" value="Eukaryota"/>
</dbReference>
<evidence type="ECO:0000256" key="8">
    <source>
        <dbReference type="ARBA" id="ARBA00022842"/>
    </source>
</evidence>
<dbReference type="STRING" id="121224.E0VGE3"/>
<dbReference type="EnsemblMetazoa" id="PHUM180000-RA">
    <property type="protein sequence ID" value="PHUM180000-PA"/>
    <property type="gene ID" value="PHUM180000"/>
</dbReference>
<keyword evidence="4 14" id="KW-0540">Nuclease</keyword>
<dbReference type="CDD" id="cd00091">
    <property type="entry name" value="NUC"/>
    <property type="match status" value="1"/>
</dbReference>
<keyword evidence="9" id="KW-0809">Transit peptide</keyword>
<comment type="subcellular location">
    <subcellularLocation>
        <location evidence="2">Mitochondrion</location>
    </subcellularLocation>
</comment>
<feature type="domain" description="DNA/RNA non-specific endonuclease/pyrophosphatase/phosphodiesterase" evidence="16">
    <location>
        <begin position="102"/>
        <end position="313"/>
    </location>
</feature>
<reference evidence="17" key="1">
    <citation type="submission" date="2007-04" db="EMBL/GenBank/DDBJ databases">
        <title>Annotation of Pediculus humanus corporis strain USDA.</title>
        <authorList>
            <person name="Kirkness E."/>
            <person name="Hannick L."/>
            <person name="Hass B."/>
            <person name="Bruggner R."/>
            <person name="Lawson D."/>
            <person name="Bidwell S."/>
            <person name="Joardar V."/>
            <person name="Caler E."/>
            <person name="Walenz B."/>
            <person name="Inman J."/>
            <person name="Schobel S."/>
            <person name="Galinsky K."/>
            <person name="Amedeo P."/>
            <person name="Strausberg R."/>
        </authorList>
    </citation>
    <scope>NUCLEOTIDE SEQUENCE</scope>
    <source>
        <strain evidence="17">USDA</strain>
    </source>
</reference>
<dbReference type="GO" id="GO:0000014">
    <property type="term" value="F:single-stranded DNA endodeoxyribonuclease activity"/>
    <property type="evidence" value="ECO:0007669"/>
    <property type="project" value="TreeGrafter"/>
</dbReference>
<keyword evidence="5 13" id="KW-0479">Metal-binding</keyword>
<feature type="active site" description="Proton acceptor" evidence="12">
    <location>
        <position position="168"/>
    </location>
</feature>
<dbReference type="PANTHER" id="PTHR13966">
    <property type="entry name" value="ENDONUCLEASE RELATED"/>
    <property type="match status" value="1"/>
</dbReference>
<evidence type="ECO:0000313" key="19">
    <source>
        <dbReference type="Proteomes" id="UP000009046"/>
    </source>
</evidence>
<evidence type="ECO:0000259" key="15">
    <source>
        <dbReference type="SMART" id="SM00477"/>
    </source>
</evidence>
<dbReference type="SUPFAM" id="SSF54060">
    <property type="entry name" value="His-Me finger endonucleases"/>
    <property type="match status" value="1"/>
</dbReference>
<evidence type="ECO:0000256" key="11">
    <source>
        <dbReference type="ARBA" id="ARBA00023157"/>
    </source>
</evidence>
<evidence type="ECO:0000313" key="17">
    <source>
        <dbReference type="EMBL" id="EEB12449.1"/>
    </source>
</evidence>
<dbReference type="Gene3D" id="3.40.570.10">
    <property type="entry name" value="Extracellular Endonuclease, subunit A"/>
    <property type="match status" value="1"/>
</dbReference>
<dbReference type="GO" id="GO:0003676">
    <property type="term" value="F:nucleic acid binding"/>
    <property type="evidence" value="ECO:0007669"/>
    <property type="project" value="InterPro"/>
</dbReference>
<keyword evidence="8" id="KW-0460">Magnesium</keyword>
<comment type="cofactor">
    <cofactor evidence="1 14">
        <name>Mg(2+)</name>
        <dbReference type="ChEBI" id="CHEBI:18420"/>
    </cofactor>
</comment>
<dbReference type="GO" id="GO:0005634">
    <property type="term" value="C:nucleus"/>
    <property type="evidence" value="ECO:0007669"/>
    <property type="project" value="TreeGrafter"/>
</dbReference>
<dbReference type="OrthoDB" id="5418055at2759"/>
<evidence type="ECO:0000256" key="5">
    <source>
        <dbReference type="ARBA" id="ARBA00022723"/>
    </source>
</evidence>
<dbReference type="KEGG" id="phu:Phum_PHUM180000"/>
<dbReference type="EMBL" id="AAZO01002091">
    <property type="status" value="NOT_ANNOTATED_CDS"/>
    <property type="molecule type" value="Genomic_DNA"/>
</dbReference>
<dbReference type="HOGENOM" id="CLU_055174_0_1_1"/>
<dbReference type="GO" id="GO:0004521">
    <property type="term" value="F:RNA endonuclease activity"/>
    <property type="evidence" value="ECO:0007669"/>
    <property type="project" value="TreeGrafter"/>
</dbReference>
<keyword evidence="19" id="KW-1185">Reference proteome</keyword>
<keyword evidence="11" id="KW-1015">Disulfide bond</keyword>
<evidence type="ECO:0000256" key="3">
    <source>
        <dbReference type="ARBA" id="ARBA00010052"/>
    </source>
</evidence>
<comment type="similarity">
    <text evidence="3 14">Belongs to the DNA/RNA non-specific endonuclease family.</text>
</comment>
<dbReference type="PROSITE" id="PS01070">
    <property type="entry name" value="NUCLEASE_NON_SPEC"/>
    <property type="match status" value="1"/>
</dbReference>
<evidence type="ECO:0000256" key="14">
    <source>
        <dbReference type="RuleBase" id="RU366055"/>
    </source>
</evidence>
<reference evidence="17" key="2">
    <citation type="submission" date="2007-04" db="EMBL/GenBank/DDBJ databases">
        <title>The genome of the human body louse.</title>
        <authorList>
            <consortium name="The Human Body Louse Genome Consortium"/>
            <person name="Kirkness E."/>
            <person name="Walenz B."/>
            <person name="Hass B."/>
            <person name="Bruggner R."/>
            <person name="Strausberg R."/>
        </authorList>
    </citation>
    <scope>NUCLEOTIDE SEQUENCE</scope>
    <source>
        <strain evidence="17">USDA</strain>
    </source>
</reference>
<dbReference type="FunFam" id="3.40.570.10:FF:000002">
    <property type="entry name" value="Endonuclease G, mitochondrial"/>
    <property type="match status" value="1"/>
</dbReference>
<dbReference type="Proteomes" id="UP000009046">
    <property type="component" value="Unassembled WGS sequence"/>
</dbReference>
<dbReference type="SMART" id="SM00477">
    <property type="entry name" value="NUC"/>
    <property type="match status" value="1"/>
</dbReference>
<evidence type="ECO:0000256" key="1">
    <source>
        <dbReference type="ARBA" id="ARBA00001946"/>
    </source>
</evidence>
<evidence type="ECO:0000256" key="2">
    <source>
        <dbReference type="ARBA" id="ARBA00004173"/>
    </source>
</evidence>
<feature type="domain" description="ENPP1-3/EXOG-like endonuclease/phosphodiesterase" evidence="15">
    <location>
        <begin position="103"/>
        <end position="313"/>
    </location>
</feature>
<evidence type="ECO:0000256" key="6">
    <source>
        <dbReference type="ARBA" id="ARBA00022759"/>
    </source>
</evidence>
<dbReference type="GO" id="GO:0006309">
    <property type="term" value="P:apoptotic DNA fragmentation"/>
    <property type="evidence" value="ECO:0007669"/>
    <property type="project" value="TreeGrafter"/>
</dbReference>
<dbReference type="GO" id="GO:0005743">
    <property type="term" value="C:mitochondrial inner membrane"/>
    <property type="evidence" value="ECO:0007669"/>
    <property type="project" value="TreeGrafter"/>
</dbReference>
<dbReference type="OMA" id="YVMPNQV"/>